<sequence>GTNKNITSSDRSGASVPARSKAEKREARRGGWEEKRKV</sequence>
<evidence type="ECO:0000313" key="3">
    <source>
        <dbReference type="Proteomes" id="UP000018936"/>
    </source>
</evidence>
<feature type="compositionally biased region" description="Polar residues" evidence="1">
    <location>
        <begin position="1"/>
        <end position="12"/>
    </location>
</feature>
<dbReference type="AlphaFoldDB" id="V8N0Q2"/>
<gene>
    <name evidence="2" type="ORF">L345_18512</name>
</gene>
<organism evidence="2 3">
    <name type="scientific">Ophiophagus hannah</name>
    <name type="common">King cobra</name>
    <name type="synonym">Naja hannah</name>
    <dbReference type="NCBI Taxonomy" id="8665"/>
    <lineage>
        <taxon>Eukaryota</taxon>
        <taxon>Metazoa</taxon>
        <taxon>Chordata</taxon>
        <taxon>Craniata</taxon>
        <taxon>Vertebrata</taxon>
        <taxon>Euteleostomi</taxon>
        <taxon>Lepidosauria</taxon>
        <taxon>Squamata</taxon>
        <taxon>Bifurcata</taxon>
        <taxon>Unidentata</taxon>
        <taxon>Episquamata</taxon>
        <taxon>Toxicofera</taxon>
        <taxon>Serpentes</taxon>
        <taxon>Colubroidea</taxon>
        <taxon>Elapidae</taxon>
        <taxon>Elapinae</taxon>
        <taxon>Ophiophagus</taxon>
    </lineage>
</organism>
<feature type="non-terminal residue" evidence="2">
    <location>
        <position position="1"/>
    </location>
</feature>
<feature type="compositionally biased region" description="Basic and acidic residues" evidence="1">
    <location>
        <begin position="20"/>
        <end position="38"/>
    </location>
</feature>
<dbReference type="EMBL" id="AZIM01107652">
    <property type="protein sequence ID" value="ETE55780.1"/>
    <property type="molecule type" value="Genomic_DNA"/>
</dbReference>
<protein>
    <submittedName>
        <fullName evidence="2">Uncharacterized protein</fullName>
    </submittedName>
</protein>
<keyword evidence="3" id="KW-1185">Reference proteome</keyword>
<feature type="region of interest" description="Disordered" evidence="1">
    <location>
        <begin position="1"/>
        <end position="38"/>
    </location>
</feature>
<proteinExistence type="predicted"/>
<dbReference type="Proteomes" id="UP000018936">
    <property type="component" value="Unassembled WGS sequence"/>
</dbReference>
<comment type="caution">
    <text evidence="2">The sequence shown here is derived from an EMBL/GenBank/DDBJ whole genome shotgun (WGS) entry which is preliminary data.</text>
</comment>
<evidence type="ECO:0000256" key="1">
    <source>
        <dbReference type="SAM" id="MobiDB-lite"/>
    </source>
</evidence>
<evidence type="ECO:0000313" key="2">
    <source>
        <dbReference type="EMBL" id="ETE55780.1"/>
    </source>
</evidence>
<reference evidence="2 3" key="1">
    <citation type="journal article" date="2013" name="Proc. Natl. Acad. Sci. U.S.A.">
        <title>The king cobra genome reveals dynamic gene evolution and adaptation in the snake venom system.</title>
        <authorList>
            <person name="Vonk F.J."/>
            <person name="Casewell N.R."/>
            <person name="Henkel C.V."/>
            <person name="Heimberg A.M."/>
            <person name="Jansen H.J."/>
            <person name="McCleary R.J."/>
            <person name="Kerkkamp H.M."/>
            <person name="Vos R.A."/>
            <person name="Guerreiro I."/>
            <person name="Calvete J.J."/>
            <person name="Wuster W."/>
            <person name="Woods A.E."/>
            <person name="Logan J.M."/>
            <person name="Harrison R.A."/>
            <person name="Castoe T.A."/>
            <person name="de Koning A.P."/>
            <person name="Pollock D.D."/>
            <person name="Yandell M."/>
            <person name="Calderon D."/>
            <person name="Renjifo C."/>
            <person name="Currier R.B."/>
            <person name="Salgado D."/>
            <person name="Pla D."/>
            <person name="Sanz L."/>
            <person name="Hyder A.S."/>
            <person name="Ribeiro J.M."/>
            <person name="Arntzen J.W."/>
            <person name="van den Thillart G.E."/>
            <person name="Boetzer M."/>
            <person name="Pirovano W."/>
            <person name="Dirks R.P."/>
            <person name="Spaink H.P."/>
            <person name="Duboule D."/>
            <person name="McGlinn E."/>
            <person name="Kini R.M."/>
            <person name="Richardson M.K."/>
        </authorList>
    </citation>
    <scope>NUCLEOTIDE SEQUENCE</scope>
    <source>
        <tissue evidence="2">Blood</tissue>
    </source>
</reference>
<accession>V8N0Q2</accession>
<name>V8N0Q2_OPHHA</name>